<organism evidence="1 2">
    <name type="scientific">Shewanella sedimentimangrovi</name>
    <dbReference type="NCBI Taxonomy" id="2814293"/>
    <lineage>
        <taxon>Bacteria</taxon>
        <taxon>Pseudomonadati</taxon>
        <taxon>Pseudomonadota</taxon>
        <taxon>Gammaproteobacteria</taxon>
        <taxon>Alteromonadales</taxon>
        <taxon>Shewanellaceae</taxon>
        <taxon>Shewanella</taxon>
    </lineage>
</organism>
<proteinExistence type="predicted"/>
<reference evidence="1 2" key="1">
    <citation type="submission" date="2021-03" db="EMBL/GenBank/DDBJ databases">
        <title>Novel species identification of genus Shewanella.</title>
        <authorList>
            <person name="Liu G."/>
            <person name="Zhang Q."/>
        </authorList>
    </citation>
    <scope>NUCLEOTIDE SEQUENCE [LARGE SCALE GENOMIC DNA]</scope>
    <source>
        <strain evidence="1 2">FJAT-52962</strain>
    </source>
</reference>
<dbReference type="RefSeq" id="WP_207379110.1">
    <property type="nucleotide sequence ID" value="NZ_CP071502.1"/>
</dbReference>
<accession>A0ABX7QVT7</accession>
<dbReference type="Proteomes" id="UP000663207">
    <property type="component" value="Chromosome"/>
</dbReference>
<sequence length="164" mass="18029">MTTTISEYIDVRKRIADLGCFSPTGLTLLPSNFDTASDISNFRQVSQSATVRTLLRTSNIPLDELVSKGQRPPYIQNNAFEWVAPTLFVSVGVLSQNASYLSVALSVIANYATDYFKGMSGENVVQMDIVVERSKSKLCKKITYKGPPEGLKDLPEVIRAASDE</sequence>
<protein>
    <submittedName>
        <fullName evidence="1">Uncharacterized protein</fullName>
    </submittedName>
</protein>
<name>A0ABX7QVT7_9GAMM</name>
<dbReference type="EMBL" id="CP071502">
    <property type="protein sequence ID" value="QSX35612.1"/>
    <property type="molecule type" value="Genomic_DNA"/>
</dbReference>
<evidence type="ECO:0000313" key="2">
    <source>
        <dbReference type="Proteomes" id="UP000663207"/>
    </source>
</evidence>
<keyword evidence="2" id="KW-1185">Reference proteome</keyword>
<evidence type="ECO:0000313" key="1">
    <source>
        <dbReference type="EMBL" id="QSX35612.1"/>
    </source>
</evidence>
<gene>
    <name evidence="1" type="ORF">JYB85_09405</name>
</gene>